<keyword evidence="3" id="KW-1185">Reference proteome</keyword>
<accession>A0A835B8Z9</accession>
<proteinExistence type="predicted"/>
<dbReference type="OrthoDB" id="26525at2759"/>
<evidence type="ECO:0000313" key="3">
    <source>
        <dbReference type="Proteomes" id="UP000636709"/>
    </source>
</evidence>
<feature type="region of interest" description="Disordered" evidence="1">
    <location>
        <begin position="113"/>
        <end position="143"/>
    </location>
</feature>
<protein>
    <submittedName>
        <fullName evidence="2">Uncharacterized protein</fullName>
    </submittedName>
</protein>
<feature type="region of interest" description="Disordered" evidence="1">
    <location>
        <begin position="29"/>
        <end position="52"/>
    </location>
</feature>
<evidence type="ECO:0000313" key="2">
    <source>
        <dbReference type="EMBL" id="KAF8693269.1"/>
    </source>
</evidence>
<dbReference type="EMBL" id="JACEFO010001924">
    <property type="protein sequence ID" value="KAF8693269.1"/>
    <property type="molecule type" value="Genomic_DNA"/>
</dbReference>
<organism evidence="2 3">
    <name type="scientific">Digitaria exilis</name>
    <dbReference type="NCBI Taxonomy" id="1010633"/>
    <lineage>
        <taxon>Eukaryota</taxon>
        <taxon>Viridiplantae</taxon>
        <taxon>Streptophyta</taxon>
        <taxon>Embryophyta</taxon>
        <taxon>Tracheophyta</taxon>
        <taxon>Spermatophyta</taxon>
        <taxon>Magnoliopsida</taxon>
        <taxon>Liliopsida</taxon>
        <taxon>Poales</taxon>
        <taxon>Poaceae</taxon>
        <taxon>PACMAD clade</taxon>
        <taxon>Panicoideae</taxon>
        <taxon>Panicodae</taxon>
        <taxon>Paniceae</taxon>
        <taxon>Anthephorinae</taxon>
        <taxon>Digitaria</taxon>
    </lineage>
</organism>
<gene>
    <name evidence="2" type="ORF">HU200_038652</name>
</gene>
<reference evidence="2" key="1">
    <citation type="submission" date="2020-07" db="EMBL/GenBank/DDBJ databases">
        <title>Genome sequence and genetic diversity analysis of an under-domesticated orphan crop, white fonio (Digitaria exilis).</title>
        <authorList>
            <person name="Bennetzen J.L."/>
            <person name="Chen S."/>
            <person name="Ma X."/>
            <person name="Wang X."/>
            <person name="Yssel A.E.J."/>
            <person name="Chaluvadi S.R."/>
            <person name="Johnson M."/>
            <person name="Gangashetty P."/>
            <person name="Hamidou F."/>
            <person name="Sanogo M.D."/>
            <person name="Zwaenepoel A."/>
            <person name="Wallace J."/>
            <person name="Van De Peer Y."/>
            <person name="Van Deynze A."/>
        </authorList>
    </citation>
    <scope>NUCLEOTIDE SEQUENCE</scope>
    <source>
        <tissue evidence="2">Leaves</tissue>
    </source>
</reference>
<name>A0A835B8Z9_9POAL</name>
<dbReference type="Proteomes" id="UP000636709">
    <property type="component" value="Unassembled WGS sequence"/>
</dbReference>
<dbReference type="AlphaFoldDB" id="A0A835B8Z9"/>
<sequence length="143" mass="15145">MDDTDEDARPSLIRFGRCSKYGIRGRFPAAADERGDGTSVPKFNTNTDDRISQLGHATSNDELARMMAEADTGGFISLDEFAALNAPPPSSIAPSGARQGIDQNGIRLISFGASRSSSSIDKRPTRGAASVGTWTPAGRRTTP</sequence>
<evidence type="ECO:0000256" key="1">
    <source>
        <dbReference type="SAM" id="MobiDB-lite"/>
    </source>
</evidence>
<comment type="caution">
    <text evidence="2">The sequence shown here is derived from an EMBL/GenBank/DDBJ whole genome shotgun (WGS) entry which is preliminary data.</text>
</comment>